<feature type="binding site" evidence="20">
    <location>
        <position position="72"/>
    </location>
    <ligand>
        <name>UDP-N-acetyl-alpha-D-glucosamine</name>
        <dbReference type="ChEBI" id="CHEBI:57705"/>
    </ligand>
</feature>
<feature type="binding site" evidence="20">
    <location>
        <position position="440"/>
    </location>
    <ligand>
        <name>acetyl-CoA</name>
        <dbReference type="ChEBI" id="CHEBI:57288"/>
    </ligand>
</feature>
<reference evidence="23" key="1">
    <citation type="submission" date="2016-10" db="EMBL/GenBank/DDBJ databases">
        <authorList>
            <person name="Varghese N."/>
            <person name="Submissions S."/>
        </authorList>
    </citation>
    <scope>NUCLEOTIDE SEQUENCE [LARGE SCALE GENOMIC DNA]</scope>
    <source>
        <strain evidence="23">DSM 13577</strain>
    </source>
</reference>
<dbReference type="CDD" id="cd02540">
    <property type="entry name" value="GT2_GlmU_N_bac"/>
    <property type="match status" value="1"/>
</dbReference>
<evidence type="ECO:0000256" key="17">
    <source>
        <dbReference type="ARBA" id="ARBA00048247"/>
    </source>
</evidence>
<comment type="catalytic activity">
    <reaction evidence="17 20">
        <text>alpha-D-glucosamine 1-phosphate + acetyl-CoA = N-acetyl-alpha-D-glucosamine 1-phosphate + CoA + H(+)</text>
        <dbReference type="Rhea" id="RHEA:13725"/>
        <dbReference type="ChEBI" id="CHEBI:15378"/>
        <dbReference type="ChEBI" id="CHEBI:57287"/>
        <dbReference type="ChEBI" id="CHEBI:57288"/>
        <dbReference type="ChEBI" id="CHEBI:57776"/>
        <dbReference type="ChEBI" id="CHEBI:58516"/>
        <dbReference type="EC" id="2.3.1.157"/>
    </reaction>
</comment>
<dbReference type="InterPro" id="IPR029044">
    <property type="entry name" value="Nucleotide-diphossugar_trans"/>
</dbReference>
<evidence type="ECO:0000256" key="7">
    <source>
        <dbReference type="ARBA" id="ARBA00022679"/>
    </source>
</evidence>
<dbReference type="Gene3D" id="2.160.10.10">
    <property type="entry name" value="Hexapeptide repeat proteins"/>
    <property type="match status" value="1"/>
</dbReference>
<comment type="catalytic activity">
    <reaction evidence="18 20">
        <text>N-acetyl-alpha-D-glucosamine 1-phosphate + UTP + H(+) = UDP-N-acetyl-alpha-D-glucosamine + diphosphate</text>
        <dbReference type="Rhea" id="RHEA:13509"/>
        <dbReference type="ChEBI" id="CHEBI:15378"/>
        <dbReference type="ChEBI" id="CHEBI:33019"/>
        <dbReference type="ChEBI" id="CHEBI:46398"/>
        <dbReference type="ChEBI" id="CHEBI:57705"/>
        <dbReference type="ChEBI" id="CHEBI:57776"/>
        <dbReference type="EC" id="2.7.7.23"/>
    </reaction>
</comment>
<evidence type="ECO:0000256" key="5">
    <source>
        <dbReference type="ARBA" id="ARBA00007947"/>
    </source>
</evidence>
<feature type="binding site" evidence="20">
    <location>
        <position position="333"/>
    </location>
    <ligand>
        <name>UDP-N-acetyl-alpha-D-glucosamine</name>
        <dbReference type="ChEBI" id="CHEBI:57705"/>
    </ligand>
</feature>
<dbReference type="GO" id="GO:0000287">
    <property type="term" value="F:magnesium ion binding"/>
    <property type="evidence" value="ECO:0007669"/>
    <property type="project" value="UniProtKB-UniRule"/>
</dbReference>
<dbReference type="GO" id="GO:0005737">
    <property type="term" value="C:cytoplasm"/>
    <property type="evidence" value="ECO:0007669"/>
    <property type="project" value="UniProtKB-SubCell"/>
</dbReference>
<keyword evidence="12 20" id="KW-0133">Cell shape</keyword>
<dbReference type="NCBIfam" id="TIGR01173">
    <property type="entry name" value="glmU"/>
    <property type="match status" value="1"/>
</dbReference>
<dbReference type="AlphaFoldDB" id="A0A1I0BYN5"/>
<dbReference type="EMBL" id="FOIF01000052">
    <property type="protein sequence ID" value="SET12246.1"/>
    <property type="molecule type" value="Genomic_DNA"/>
</dbReference>
<keyword evidence="8 20" id="KW-0548">Nucleotidyltransferase</keyword>
<evidence type="ECO:0000256" key="3">
    <source>
        <dbReference type="ARBA" id="ARBA00005208"/>
    </source>
</evidence>
<comment type="similarity">
    <text evidence="4 20">In the C-terminal section; belongs to the transferase hexapeptide repeat family.</text>
</comment>
<comment type="function">
    <text evidence="19 20">Catalyzes the last two sequential reactions in the de novo biosynthetic pathway for UDP-N-acetylglucosamine (UDP-GlcNAc). The C-terminal domain catalyzes the transfer of acetyl group from acetyl coenzyme A to glucosamine-1-phosphate (GlcN-1-P) to produce N-acetylglucosamine-1-phosphate (GlcNAc-1-P), which is converted into UDP-GlcNAc by the transfer of uridine 5-monophosphate (from uridine 5-triphosphate), a reaction catalyzed by the N-terminal domain.</text>
</comment>
<keyword evidence="23" id="KW-1185">Reference proteome</keyword>
<keyword evidence="7 20" id="KW-0808">Transferase</keyword>
<dbReference type="HAMAP" id="MF_01631">
    <property type="entry name" value="GlmU"/>
    <property type="match status" value="1"/>
</dbReference>
<evidence type="ECO:0000256" key="18">
    <source>
        <dbReference type="ARBA" id="ARBA00048493"/>
    </source>
</evidence>
<evidence type="ECO:0000256" key="4">
    <source>
        <dbReference type="ARBA" id="ARBA00007707"/>
    </source>
</evidence>
<dbReference type="GO" id="GO:0071555">
    <property type="term" value="P:cell wall organization"/>
    <property type="evidence" value="ECO:0007669"/>
    <property type="project" value="UniProtKB-KW"/>
</dbReference>
<dbReference type="SUPFAM" id="SSF53448">
    <property type="entry name" value="Nucleotide-diphospho-sugar transferases"/>
    <property type="match status" value="1"/>
</dbReference>
<evidence type="ECO:0000313" key="22">
    <source>
        <dbReference type="EMBL" id="SET12246.1"/>
    </source>
</evidence>
<dbReference type="InterPro" id="IPR005835">
    <property type="entry name" value="NTP_transferase_dom"/>
</dbReference>
<dbReference type="GO" id="GO:0009245">
    <property type="term" value="P:lipid A biosynthetic process"/>
    <property type="evidence" value="ECO:0007669"/>
    <property type="project" value="UniProtKB-UniRule"/>
</dbReference>
<evidence type="ECO:0000256" key="2">
    <source>
        <dbReference type="ARBA" id="ARBA00005166"/>
    </source>
</evidence>
<comment type="pathway">
    <text evidence="2 20">Nucleotide-sugar biosynthesis; UDP-N-acetyl-alpha-D-glucosamine biosynthesis; N-acetyl-alpha-D-glucosamine 1-phosphate from alpha-D-glucosamine 6-phosphate (route II): step 2/2.</text>
</comment>
<evidence type="ECO:0000256" key="1">
    <source>
        <dbReference type="ARBA" id="ARBA00004496"/>
    </source>
</evidence>
<feature type="domain" description="Nucleotidyl transferase" evidence="21">
    <location>
        <begin position="5"/>
        <end position="218"/>
    </location>
</feature>
<evidence type="ECO:0000259" key="21">
    <source>
        <dbReference type="Pfam" id="PF00483"/>
    </source>
</evidence>
<dbReference type="Pfam" id="PF00483">
    <property type="entry name" value="NTP_transferase"/>
    <property type="match status" value="1"/>
</dbReference>
<dbReference type="STRING" id="1120990.SAMN03080614_10529"/>
<name>A0A1I0BYN5_9FIRM</name>
<dbReference type="RefSeq" id="WP_091351313.1">
    <property type="nucleotide sequence ID" value="NZ_FOIF01000052.1"/>
</dbReference>
<feature type="binding site" evidence="20">
    <location>
        <position position="366"/>
    </location>
    <ligand>
        <name>UDP-N-acetyl-alpha-D-glucosamine</name>
        <dbReference type="ChEBI" id="CHEBI:57705"/>
    </ligand>
</feature>
<evidence type="ECO:0000256" key="9">
    <source>
        <dbReference type="ARBA" id="ARBA00022723"/>
    </source>
</evidence>
<dbReference type="InterPro" id="IPR005882">
    <property type="entry name" value="Bifunctional_GlmU"/>
</dbReference>
<dbReference type="GO" id="GO:0000902">
    <property type="term" value="P:cell morphogenesis"/>
    <property type="evidence" value="ECO:0007669"/>
    <property type="project" value="UniProtKB-UniRule"/>
</dbReference>
<comment type="subunit">
    <text evidence="20">Homotrimer.</text>
</comment>
<dbReference type="InterPro" id="IPR001451">
    <property type="entry name" value="Hexapep"/>
</dbReference>
<evidence type="ECO:0000256" key="19">
    <source>
        <dbReference type="ARBA" id="ARBA00049628"/>
    </source>
</evidence>
<feature type="binding site" evidence="20">
    <location>
        <position position="228"/>
    </location>
    <ligand>
        <name>Mg(2+)</name>
        <dbReference type="ChEBI" id="CHEBI:18420"/>
    </ligand>
</feature>
<feature type="binding site" evidence="20">
    <location>
        <position position="405"/>
    </location>
    <ligand>
        <name>acetyl-CoA</name>
        <dbReference type="ChEBI" id="CHEBI:57288"/>
    </ligand>
</feature>
<dbReference type="PANTHER" id="PTHR43584">
    <property type="entry name" value="NUCLEOTIDYL TRANSFERASE"/>
    <property type="match status" value="1"/>
</dbReference>
<feature type="region of interest" description="Pyrophosphorylase" evidence="20">
    <location>
        <begin position="1"/>
        <end position="230"/>
    </location>
</feature>
<dbReference type="InterPro" id="IPR050065">
    <property type="entry name" value="GlmU-like"/>
</dbReference>
<feature type="binding site" evidence="20">
    <location>
        <position position="351"/>
    </location>
    <ligand>
        <name>UDP-N-acetyl-alpha-D-glucosamine</name>
        <dbReference type="ChEBI" id="CHEBI:57705"/>
    </ligand>
</feature>
<feature type="binding site" evidence="20">
    <location>
        <position position="140"/>
    </location>
    <ligand>
        <name>UDP-N-acetyl-alpha-D-glucosamine</name>
        <dbReference type="ChEBI" id="CHEBI:57705"/>
    </ligand>
</feature>
<feature type="region of interest" description="Linker" evidence="20">
    <location>
        <begin position="231"/>
        <end position="251"/>
    </location>
</feature>
<dbReference type="Pfam" id="PF00132">
    <property type="entry name" value="Hexapep"/>
    <property type="match status" value="1"/>
</dbReference>
<dbReference type="GO" id="GO:0016020">
    <property type="term" value="C:membrane"/>
    <property type="evidence" value="ECO:0007669"/>
    <property type="project" value="GOC"/>
</dbReference>
<dbReference type="CDD" id="cd03353">
    <property type="entry name" value="LbH_GlmU_C"/>
    <property type="match status" value="1"/>
</dbReference>
<evidence type="ECO:0000256" key="11">
    <source>
        <dbReference type="ARBA" id="ARBA00022842"/>
    </source>
</evidence>
<dbReference type="NCBIfam" id="NF010934">
    <property type="entry name" value="PRK14354.1"/>
    <property type="match status" value="1"/>
</dbReference>
<comment type="caution">
    <text evidence="20">Lacks conserved residue(s) required for the propagation of feature annotation.</text>
</comment>
<feature type="region of interest" description="N-acetyltransferase" evidence="20">
    <location>
        <begin position="252"/>
        <end position="451"/>
    </location>
</feature>
<keyword evidence="10 20" id="KW-0677">Repeat</keyword>
<keyword evidence="6 20" id="KW-0963">Cytoplasm</keyword>
<protein>
    <recommendedName>
        <fullName evidence="20">Bifunctional protein GlmU</fullName>
    </recommendedName>
    <domain>
        <recommendedName>
            <fullName evidence="20">UDP-N-acetylglucosamine pyrophosphorylase</fullName>
            <ecNumber evidence="20">2.7.7.23</ecNumber>
        </recommendedName>
        <alternativeName>
            <fullName evidence="20">N-acetylglucosamine-1-phosphate uridyltransferase</fullName>
        </alternativeName>
    </domain>
    <domain>
        <recommendedName>
            <fullName evidence="20">Glucosamine-1-phosphate N-acetyltransferase</fullName>
            <ecNumber evidence="20">2.3.1.157</ecNumber>
        </recommendedName>
    </domain>
</protein>
<keyword evidence="11 20" id="KW-0460">Magnesium</keyword>
<keyword evidence="9 20" id="KW-0479">Metal-binding</keyword>
<dbReference type="GO" id="GO:0008360">
    <property type="term" value="P:regulation of cell shape"/>
    <property type="evidence" value="ECO:0007669"/>
    <property type="project" value="UniProtKB-KW"/>
</dbReference>
<comment type="subcellular location">
    <subcellularLocation>
        <location evidence="1 20">Cytoplasm</location>
    </subcellularLocation>
</comment>
<dbReference type="InterPro" id="IPR011004">
    <property type="entry name" value="Trimer_LpxA-like_sf"/>
</dbReference>
<dbReference type="EC" id="2.7.7.23" evidence="20"/>
<evidence type="ECO:0000256" key="16">
    <source>
        <dbReference type="ARBA" id="ARBA00023316"/>
    </source>
</evidence>
<comment type="similarity">
    <text evidence="5 20">In the N-terminal section; belongs to the N-acetylglucosamine-1-phosphate uridyltransferase family.</text>
</comment>
<feature type="binding site" evidence="20">
    <location>
        <position position="377"/>
    </location>
    <ligand>
        <name>UDP-N-acetyl-alpha-D-glucosamine</name>
        <dbReference type="ChEBI" id="CHEBI:57705"/>
    </ligand>
</feature>
<evidence type="ECO:0000256" key="15">
    <source>
        <dbReference type="ARBA" id="ARBA00023315"/>
    </source>
</evidence>
<comment type="pathway">
    <text evidence="3 20">Nucleotide-sugar biosynthesis; UDP-N-acetyl-alpha-D-glucosamine biosynthesis; UDP-N-acetyl-alpha-D-glucosamine from N-acetyl-alpha-D-glucosamine 1-phosphate: step 1/1.</text>
</comment>
<proteinExistence type="inferred from homology"/>
<evidence type="ECO:0000256" key="8">
    <source>
        <dbReference type="ARBA" id="ARBA00022695"/>
    </source>
</evidence>
<dbReference type="PANTHER" id="PTHR43584:SF3">
    <property type="entry name" value="BIFUNCTIONAL PROTEIN GLMU"/>
    <property type="match status" value="1"/>
</dbReference>
<sequence>MKLNAIILAAGKGTRMKSDTIKVLHKLLDKPMLEYIYDALEPLHIEKVVTIVGHQKDKVYELYKDKSLFAEQREQLGTGHAVLQAKDFFVNNNDEDVLVLCGDTPLLTTKTLQKFVDYHKQNGFSCTVLTAIQQDPTGYGRIIRNENNEVVSIVEEKDASEEQKKIKEVNTGIFVFNVGLLFELLPEVKNNNAQGEYYLPDVLKLLLARGEKVGAQIMENPQEMAGINDRIKLYEAEQILKLRINKKHMLNGVTIIDPQNTYISSKAKIQSDVVIYPMTFIEGNTEIGKGTVIGPNTKIVESKIGENTEIIYSVVQNSEIANNVSVGPFAYIRPNTKVDNHVRIGNFVELKNTVIGEHSKAAHLTYLGDAVIGKNVNIGCGTITVNFDGKNKHKTVIESNVFVGSNSNLVAPITLKEGSFVAAGSTITEDVPENSLAIARCRQTIKKDWKK</sequence>
<feature type="binding site" evidence="20">
    <location>
        <position position="228"/>
    </location>
    <ligand>
        <name>UDP-N-acetyl-alpha-D-glucosamine</name>
        <dbReference type="ChEBI" id="CHEBI:57705"/>
    </ligand>
</feature>
<evidence type="ECO:0000256" key="12">
    <source>
        <dbReference type="ARBA" id="ARBA00022960"/>
    </source>
</evidence>
<comment type="cofactor">
    <cofactor evidence="20">
        <name>Mg(2+)</name>
        <dbReference type="ChEBI" id="CHEBI:18420"/>
    </cofactor>
    <text evidence="20">Binds 1 Mg(2+) ion per subunit.</text>
</comment>
<dbReference type="UniPathway" id="UPA00113">
    <property type="reaction ID" value="UER00532"/>
</dbReference>
<dbReference type="InterPro" id="IPR038009">
    <property type="entry name" value="GlmU_C_LbH"/>
</dbReference>
<evidence type="ECO:0000313" key="23">
    <source>
        <dbReference type="Proteomes" id="UP000243819"/>
    </source>
</evidence>
<feature type="binding site" evidence="20">
    <location>
        <begin position="77"/>
        <end position="78"/>
    </location>
    <ligand>
        <name>UDP-N-acetyl-alpha-D-glucosamine</name>
        <dbReference type="ChEBI" id="CHEBI:57705"/>
    </ligand>
</feature>
<feature type="binding site" evidence="20">
    <location>
        <position position="155"/>
    </location>
    <ligand>
        <name>UDP-N-acetyl-alpha-D-glucosamine</name>
        <dbReference type="ChEBI" id="CHEBI:57705"/>
    </ligand>
</feature>
<feature type="binding site" evidence="20">
    <location>
        <begin position="8"/>
        <end position="11"/>
    </location>
    <ligand>
        <name>UDP-N-acetyl-alpha-D-glucosamine</name>
        <dbReference type="ChEBI" id="CHEBI:57705"/>
    </ligand>
</feature>
<feature type="active site" description="Proton acceptor" evidence="20">
    <location>
        <position position="363"/>
    </location>
</feature>
<dbReference type="GO" id="GO:0019134">
    <property type="term" value="F:glucosamine-1-phosphate N-acetyltransferase activity"/>
    <property type="evidence" value="ECO:0007669"/>
    <property type="project" value="UniProtKB-UniRule"/>
</dbReference>
<keyword evidence="15 20" id="KW-0012">Acyltransferase</keyword>
<keyword evidence="16 20" id="KW-0961">Cell wall biogenesis/degradation</keyword>
<dbReference type="SUPFAM" id="SSF51161">
    <property type="entry name" value="Trimeric LpxA-like enzymes"/>
    <property type="match status" value="1"/>
</dbReference>
<keyword evidence="13 20" id="KW-0573">Peptidoglycan synthesis</keyword>
<comment type="pathway">
    <text evidence="20">Bacterial outer membrane biogenesis; LPS lipid A biosynthesis.</text>
</comment>
<feature type="binding site" evidence="20">
    <location>
        <position position="103"/>
    </location>
    <ligand>
        <name>Mg(2+)</name>
        <dbReference type="ChEBI" id="CHEBI:18420"/>
    </ligand>
</feature>
<dbReference type="GO" id="GO:0009252">
    <property type="term" value="P:peptidoglycan biosynthetic process"/>
    <property type="evidence" value="ECO:0007669"/>
    <property type="project" value="UniProtKB-UniRule"/>
</dbReference>
<organism evidence="22 23">
    <name type="scientific">Anaerobranca gottschalkii DSM 13577</name>
    <dbReference type="NCBI Taxonomy" id="1120990"/>
    <lineage>
        <taxon>Bacteria</taxon>
        <taxon>Bacillati</taxon>
        <taxon>Bacillota</taxon>
        <taxon>Clostridia</taxon>
        <taxon>Eubacteriales</taxon>
        <taxon>Proteinivoracaceae</taxon>
        <taxon>Anaerobranca</taxon>
    </lineage>
</organism>
<evidence type="ECO:0000256" key="20">
    <source>
        <dbReference type="HAMAP-Rule" id="MF_01631"/>
    </source>
</evidence>
<dbReference type="OrthoDB" id="9775031at2"/>
<dbReference type="Proteomes" id="UP000243819">
    <property type="component" value="Unassembled WGS sequence"/>
</dbReference>
<dbReference type="UniPathway" id="UPA00973"/>
<evidence type="ECO:0000256" key="13">
    <source>
        <dbReference type="ARBA" id="ARBA00022984"/>
    </source>
</evidence>
<accession>A0A1I0BYN5</accession>
<dbReference type="EC" id="2.3.1.157" evidence="20"/>
<dbReference type="GO" id="GO:0006048">
    <property type="term" value="P:UDP-N-acetylglucosamine biosynthetic process"/>
    <property type="evidence" value="ECO:0007669"/>
    <property type="project" value="UniProtKB-UniPathway"/>
</dbReference>
<feature type="binding site" evidence="20">
    <location>
        <position position="170"/>
    </location>
    <ligand>
        <name>UDP-N-acetyl-alpha-D-glucosamine</name>
        <dbReference type="ChEBI" id="CHEBI:57705"/>
    </ligand>
</feature>
<keyword evidence="14 20" id="KW-0511">Multifunctional enzyme</keyword>
<dbReference type="Gene3D" id="3.90.550.10">
    <property type="entry name" value="Spore Coat Polysaccharide Biosynthesis Protein SpsA, Chain A"/>
    <property type="match status" value="1"/>
</dbReference>
<dbReference type="GO" id="GO:0003977">
    <property type="term" value="F:UDP-N-acetylglucosamine diphosphorylase activity"/>
    <property type="evidence" value="ECO:0007669"/>
    <property type="project" value="UniProtKB-UniRule"/>
</dbReference>
<evidence type="ECO:0000256" key="6">
    <source>
        <dbReference type="ARBA" id="ARBA00022490"/>
    </source>
</evidence>
<feature type="binding site" evidence="20">
    <location>
        <position position="423"/>
    </location>
    <ligand>
        <name>acetyl-CoA</name>
        <dbReference type="ChEBI" id="CHEBI:57288"/>
    </ligand>
</feature>
<feature type="binding site" evidence="20">
    <location>
        <position position="22"/>
    </location>
    <ligand>
        <name>UDP-N-acetyl-alpha-D-glucosamine</name>
        <dbReference type="ChEBI" id="CHEBI:57705"/>
    </ligand>
</feature>
<evidence type="ECO:0000256" key="10">
    <source>
        <dbReference type="ARBA" id="ARBA00022737"/>
    </source>
</evidence>
<gene>
    <name evidence="20" type="primary">glmU</name>
    <name evidence="22" type="ORF">SAMN03080614_10529</name>
</gene>
<evidence type="ECO:0000256" key="14">
    <source>
        <dbReference type="ARBA" id="ARBA00023268"/>
    </source>
</evidence>